<dbReference type="InterPro" id="IPR001296">
    <property type="entry name" value="Glyco_trans_1"/>
</dbReference>
<dbReference type="CDD" id="cd01635">
    <property type="entry name" value="Glycosyltransferase_GTB-type"/>
    <property type="match status" value="1"/>
</dbReference>
<gene>
    <name evidence="3" type="ORF">DES53_101912</name>
</gene>
<dbReference type="Gene3D" id="3.40.50.2000">
    <property type="entry name" value="Glycogen Phosphorylase B"/>
    <property type="match status" value="1"/>
</dbReference>
<keyword evidence="4" id="KW-1185">Reference proteome</keyword>
<dbReference type="AlphaFoldDB" id="A0A366HV11"/>
<protein>
    <recommendedName>
        <fullName evidence="2">Glycosyl transferase family 1 domain-containing protein</fullName>
    </recommendedName>
</protein>
<evidence type="ECO:0000259" key="2">
    <source>
        <dbReference type="Pfam" id="PF00534"/>
    </source>
</evidence>
<accession>A0A366HV11</accession>
<reference evidence="3 4" key="1">
    <citation type="submission" date="2018-06" db="EMBL/GenBank/DDBJ databases">
        <title>Genomic Encyclopedia of Type Strains, Phase IV (KMG-IV): sequencing the most valuable type-strain genomes for metagenomic binning, comparative biology and taxonomic classification.</title>
        <authorList>
            <person name="Goeker M."/>
        </authorList>
    </citation>
    <scope>NUCLEOTIDE SEQUENCE [LARGE SCALE GENOMIC DNA]</scope>
    <source>
        <strain evidence="3 4">DSM 25532</strain>
    </source>
</reference>
<dbReference type="Proteomes" id="UP000253426">
    <property type="component" value="Unassembled WGS sequence"/>
</dbReference>
<dbReference type="Pfam" id="PF00534">
    <property type="entry name" value="Glycos_transf_1"/>
    <property type="match status" value="1"/>
</dbReference>
<evidence type="ECO:0000313" key="3">
    <source>
        <dbReference type="EMBL" id="RBP48112.1"/>
    </source>
</evidence>
<comment type="caution">
    <text evidence="3">The sequence shown here is derived from an EMBL/GenBank/DDBJ whole genome shotgun (WGS) entry which is preliminary data.</text>
</comment>
<evidence type="ECO:0000313" key="4">
    <source>
        <dbReference type="Proteomes" id="UP000253426"/>
    </source>
</evidence>
<dbReference type="GO" id="GO:0016757">
    <property type="term" value="F:glycosyltransferase activity"/>
    <property type="evidence" value="ECO:0007669"/>
    <property type="project" value="InterPro"/>
</dbReference>
<organism evidence="3 4">
    <name type="scientific">Roseimicrobium gellanilyticum</name>
    <dbReference type="NCBI Taxonomy" id="748857"/>
    <lineage>
        <taxon>Bacteria</taxon>
        <taxon>Pseudomonadati</taxon>
        <taxon>Verrucomicrobiota</taxon>
        <taxon>Verrucomicrobiia</taxon>
        <taxon>Verrucomicrobiales</taxon>
        <taxon>Verrucomicrobiaceae</taxon>
        <taxon>Roseimicrobium</taxon>
    </lineage>
</organism>
<dbReference type="EMBL" id="QNRR01000001">
    <property type="protein sequence ID" value="RBP48112.1"/>
    <property type="molecule type" value="Genomic_DNA"/>
</dbReference>
<feature type="region of interest" description="Disordered" evidence="1">
    <location>
        <begin position="73"/>
        <end position="92"/>
    </location>
</feature>
<evidence type="ECO:0000256" key="1">
    <source>
        <dbReference type="SAM" id="MobiDB-lite"/>
    </source>
</evidence>
<sequence length="444" mass="49869">MEQMRTAARRLGIRLKDDLKHSQALRNAQALALQTASWLSPNTVTAQLRAVTAFQRSESAQLWRWLGDARKNHQEAEASTSPPPSPSSSRYRSYLTQQSQLTRSIILKAPGDHGERGVLMVQFEYNWYRLLNGLNDLDALASQYDILWGTSWSPTDYLLLEAILSKTTGEIHVLPSHASEAAKLQAFHPRIQCPPVLSASDWVNPKFFTPKPHSERSTDILMVANWAPFKRHFELFSALRKMPADLRVTLIGQTEAGYTAEHIRKMMCLYRVPQQVTLLESLPIDEVTRHQCDSKVALLLSRREGSCVAAVEALFAGAALGMRDGAHVGSVQYIHEETGALLSGTQTATDLMALLENSAKLRPHEWAAKNISCHVSLGKLNGFLRDRSSARGLPWTVDLAPFHWRPYPTYSEPNAMERLQSAYDALHRRFPEVFSHDLGTTSHR</sequence>
<dbReference type="SUPFAM" id="SSF53756">
    <property type="entry name" value="UDP-Glycosyltransferase/glycogen phosphorylase"/>
    <property type="match status" value="1"/>
</dbReference>
<dbReference type="RefSeq" id="WP_113956986.1">
    <property type="nucleotide sequence ID" value="NZ_QNRR01000001.1"/>
</dbReference>
<name>A0A366HV11_9BACT</name>
<proteinExistence type="predicted"/>
<dbReference type="OrthoDB" id="190687at2"/>
<feature type="domain" description="Glycosyl transferase family 1" evidence="2">
    <location>
        <begin position="209"/>
        <end position="354"/>
    </location>
</feature>